<feature type="transmembrane region" description="Helical" evidence="9">
    <location>
        <begin position="569"/>
        <end position="590"/>
    </location>
</feature>
<keyword evidence="2 9" id="KW-0813">Transport</keyword>
<comment type="subcellular location">
    <subcellularLocation>
        <location evidence="1 9">Cell membrane</location>
        <topology evidence="1 9">Multi-pass membrane protein</topology>
    </subcellularLocation>
</comment>
<dbReference type="Pfam" id="PF22599">
    <property type="entry name" value="SecDF_P1_head"/>
    <property type="match status" value="1"/>
</dbReference>
<evidence type="ECO:0000313" key="15">
    <source>
        <dbReference type="EMBL" id="RZF62255.1"/>
    </source>
</evidence>
<feature type="transmembrane region" description="Helical" evidence="9">
    <location>
        <begin position="542"/>
        <end position="563"/>
    </location>
</feature>
<keyword evidence="3 9" id="KW-1003">Cell membrane</keyword>
<dbReference type="Proteomes" id="UP000292855">
    <property type="component" value="Unassembled WGS sequence"/>
</dbReference>
<dbReference type="PANTHER" id="PTHR30081">
    <property type="entry name" value="PROTEIN-EXPORT MEMBRANE PROTEIN SEC"/>
    <property type="match status" value="1"/>
</dbReference>
<feature type="transmembrane region" description="Helical" evidence="9">
    <location>
        <begin position="879"/>
        <end position="900"/>
    </location>
</feature>
<feature type="transmembrane region" description="Helical" evidence="9">
    <location>
        <begin position="845"/>
        <end position="867"/>
    </location>
</feature>
<evidence type="ECO:0000256" key="2">
    <source>
        <dbReference type="ARBA" id="ARBA00022448"/>
    </source>
</evidence>
<dbReference type="GO" id="GO:0015450">
    <property type="term" value="F:protein-transporting ATPase activity"/>
    <property type="evidence" value="ECO:0007669"/>
    <property type="project" value="InterPro"/>
</dbReference>
<evidence type="ECO:0000256" key="8">
    <source>
        <dbReference type="ARBA" id="ARBA00023136"/>
    </source>
</evidence>
<evidence type="ECO:0000259" key="12">
    <source>
        <dbReference type="Pfam" id="PF02355"/>
    </source>
</evidence>
<dbReference type="SUPFAM" id="SSF82866">
    <property type="entry name" value="Multidrug efflux transporter AcrB transmembrane domain"/>
    <property type="match status" value="2"/>
</dbReference>
<dbReference type="InterPro" id="IPR005665">
    <property type="entry name" value="SecF_bac"/>
</dbReference>
<comment type="caution">
    <text evidence="15">The sequence shown here is derived from an EMBL/GenBank/DDBJ whole genome shotgun (WGS) entry which is preliminary data.</text>
</comment>
<comment type="subunit">
    <text evidence="10">Forms a complex with SecD. Part of the essential Sec protein translocation apparatus which comprises SecA, SecYEG and auxiliary proteins SecDF. Other proteins may also be involved.</text>
</comment>
<evidence type="ECO:0000256" key="1">
    <source>
        <dbReference type="ARBA" id="ARBA00004651"/>
    </source>
</evidence>
<proteinExistence type="inferred from homology"/>
<dbReference type="Gene3D" id="3.30.70.3220">
    <property type="match status" value="1"/>
</dbReference>
<keyword evidence="4 9" id="KW-0812">Transmembrane</keyword>
<dbReference type="InterPro" id="IPR005791">
    <property type="entry name" value="SecD"/>
</dbReference>
<dbReference type="NCBIfam" id="NF009585">
    <property type="entry name" value="PRK13024.1-5"/>
    <property type="match status" value="1"/>
</dbReference>
<dbReference type="EMBL" id="SGIT01000001">
    <property type="protein sequence ID" value="RZF62255.1"/>
    <property type="molecule type" value="Genomic_DNA"/>
</dbReference>
<dbReference type="Gene3D" id="3.30.1360.200">
    <property type="match status" value="1"/>
</dbReference>
<sequence length="1002" mass="108722">MQSKGLIKFLVVVVSIACLYSLSFTFVTRKVERDAAEYAKGDMAKEKAYLDSIAGEEVYNLGLAKFTYREAKAHELALGLDLKGGMNVTMEISLDELIRNLANNPKDENFNKALESALQKSKSVNRSVVELFIEEYKASGAGTPLATFFATTDNASLIKGTSSDNEVRSFLNKEADNAIENSFKVLRTRIDKFGVASPNIQIQQGTNRILIELPGVNDEERVRNLLQGSAKLEFYETHDNYQVYPLLENLNNILASSLKSASPSTSTPVVTTTNDSTASDSVTNDDNLLANLGAAPKDSTDTAGISAELAASNPLFAVLNPATYMEQNGQPNLTPGAMVGIANLKDTARVNAYLNRPEVKANIPGNLKFLWSVKPEQRTPNFLSLYAIKTSGPENGAVLTGDVITDARDDFDQNNRPVVSMSMNTEGARQWRKITAQAAQNNRAAVAIVLDGVVYSAPSVNEEIPNGSSSISGNFTIEDTKDLANVLKAGRLPTTAKIVEEAIVGPSLGQAAIDAGVNSSVIALIVVMIFMVAYYNRAGIAANIAVLFNVFFLMGILASLNAVLTLPGIAGIVLTMGTAVDANVLIYERIREELGLGKSIRQAIADGYKNAMPSILDSQITTFLVGLVLFFFGSGPILGFATTLMIGIITSLFTSIFISRLIFEYMLSKDWKISVSFPWSANTLKNANFQFIKKRKVFYGISIIASIIALVAIFTKGFTLGVDFSGGRTYTVAYEQAVNLEDVRQNLDEVFGLTTEVKTFGSENQVRVTTTYHVEETSDEADAEVLAKLNEGLSKIEGNGYEILSSQKVGPSIATDIKDRAIWSGIFSVLIIAGYILVRFQKWQYSIGAAISTIHDAIILLGLFSILDGIVPFSLDIDQHFVAAILTVIAYSVNDTVVVFDRLREYLNKPNAHKEYFGDTVNSAINSTLSRTIITSLTIIFVLAVLFVFGGEVIRGFSFAILIGIVVGTYSSVFLAAPTVYDLRKNTSAVEEKPEKVKVVTP</sequence>
<keyword evidence="7 9" id="KW-0811">Translocation</keyword>
<feature type="transmembrane region" description="Helical" evidence="9">
    <location>
        <begin position="638"/>
        <end position="663"/>
    </location>
</feature>
<dbReference type="InterPro" id="IPR022813">
    <property type="entry name" value="SecD/SecF_arch_bac"/>
</dbReference>
<comment type="subunit">
    <text evidence="9">Forms a complex with SecF. Part of the essential Sec protein translocation apparatus which comprises SecA, SecYEG and auxiliary proteins SecDF. Other proteins may also be involved.</text>
</comment>
<organism evidence="15 16">
    <name type="scientific">Sphingobacterium corticibacterium</name>
    <dbReference type="NCBI Taxonomy" id="2484746"/>
    <lineage>
        <taxon>Bacteria</taxon>
        <taxon>Pseudomonadati</taxon>
        <taxon>Bacteroidota</taxon>
        <taxon>Sphingobacteriia</taxon>
        <taxon>Sphingobacteriales</taxon>
        <taxon>Sphingobacteriaceae</taxon>
        <taxon>Sphingobacterium</taxon>
    </lineage>
</organism>
<dbReference type="Pfam" id="PF07549">
    <property type="entry name" value="Sec_GG"/>
    <property type="match status" value="1"/>
</dbReference>
<evidence type="ECO:0000256" key="6">
    <source>
        <dbReference type="ARBA" id="ARBA00022989"/>
    </source>
</evidence>
<dbReference type="InterPro" id="IPR022645">
    <property type="entry name" value="SecD/SecF_bac"/>
</dbReference>
<dbReference type="InterPro" id="IPR054384">
    <property type="entry name" value="SecDF_P1_head"/>
</dbReference>
<dbReference type="NCBIfam" id="TIGR00966">
    <property type="entry name" value="transloc_SecF"/>
    <property type="match status" value="1"/>
</dbReference>
<evidence type="ECO:0000256" key="5">
    <source>
        <dbReference type="ARBA" id="ARBA00022927"/>
    </source>
</evidence>
<feature type="domain" description="Protein translocase subunit SecDF P1" evidence="13">
    <location>
        <begin position="180"/>
        <end position="238"/>
    </location>
</feature>
<comment type="similarity">
    <text evidence="9">Belongs to the SecD/SecF family. SecD subfamily.</text>
</comment>
<evidence type="ECO:0000256" key="3">
    <source>
        <dbReference type="ARBA" id="ARBA00022475"/>
    </source>
</evidence>
<dbReference type="InterPro" id="IPR048631">
    <property type="entry name" value="SecD_1st"/>
</dbReference>
<feature type="domain" description="Protein export membrane protein SecD/SecF C-terminal" evidence="12">
    <location>
        <begin position="495"/>
        <end position="666"/>
    </location>
</feature>
<feature type="transmembrane region" description="Helical" evidence="9">
    <location>
        <begin position="933"/>
        <end position="951"/>
    </location>
</feature>
<comment type="function">
    <text evidence="9">Part of the Sec protein translocase complex. Interacts with the SecYEG preprotein conducting channel. SecDF uses the proton motive force (PMF) to complete protein translocation after the ATP-dependent function of SecA.</text>
</comment>
<gene>
    <name evidence="9" type="primary">secD</name>
    <name evidence="10" type="synonym">secF</name>
    <name evidence="15" type="ORF">EWE74_05500</name>
</gene>
<evidence type="ECO:0000256" key="7">
    <source>
        <dbReference type="ARBA" id="ARBA00023010"/>
    </source>
</evidence>
<evidence type="ECO:0000256" key="11">
    <source>
        <dbReference type="SAM" id="MobiDB-lite"/>
    </source>
</evidence>
<dbReference type="Gene3D" id="1.20.1640.10">
    <property type="entry name" value="Multidrug efflux transporter AcrB transmembrane domain"/>
    <property type="match status" value="2"/>
</dbReference>
<feature type="transmembrane region" description="Helical" evidence="9">
    <location>
        <begin position="515"/>
        <end position="535"/>
    </location>
</feature>
<feature type="region of interest" description="Disordered" evidence="11">
    <location>
        <begin position="260"/>
        <end position="282"/>
    </location>
</feature>
<dbReference type="HAMAP" id="MF_01464_B">
    <property type="entry name" value="SecF_B"/>
    <property type="match status" value="1"/>
</dbReference>
<feature type="transmembrane region" description="Helical" evidence="9">
    <location>
        <begin position="611"/>
        <end position="632"/>
    </location>
</feature>
<dbReference type="HAMAP" id="MF_01463_B">
    <property type="entry name" value="SecD_B"/>
    <property type="match status" value="1"/>
</dbReference>
<dbReference type="InterPro" id="IPR055344">
    <property type="entry name" value="SecD_SecF_C_bact"/>
</dbReference>
<dbReference type="Pfam" id="PF21760">
    <property type="entry name" value="SecD_1st"/>
    <property type="match status" value="1"/>
</dbReference>
<feature type="compositionally biased region" description="Low complexity" evidence="11">
    <location>
        <begin position="260"/>
        <end position="278"/>
    </location>
</feature>
<dbReference type="PRINTS" id="PR01755">
    <property type="entry name" value="SECFTRNLCASE"/>
</dbReference>
<dbReference type="PANTHER" id="PTHR30081:SF1">
    <property type="entry name" value="PROTEIN TRANSLOCASE SUBUNIT SECD"/>
    <property type="match status" value="1"/>
</dbReference>
<dbReference type="InterPro" id="IPR022646">
    <property type="entry name" value="SecD/SecF_CS"/>
</dbReference>
<dbReference type="NCBIfam" id="TIGR01129">
    <property type="entry name" value="secD"/>
    <property type="match status" value="1"/>
</dbReference>
<evidence type="ECO:0000313" key="16">
    <source>
        <dbReference type="Proteomes" id="UP000292855"/>
    </source>
</evidence>
<dbReference type="GO" id="GO:0006605">
    <property type="term" value="P:protein targeting"/>
    <property type="evidence" value="ECO:0007669"/>
    <property type="project" value="UniProtKB-UniRule"/>
</dbReference>
<dbReference type="AlphaFoldDB" id="A0A4Q6XR85"/>
<dbReference type="GO" id="GO:0065002">
    <property type="term" value="P:intracellular protein transmembrane transport"/>
    <property type="evidence" value="ECO:0007669"/>
    <property type="project" value="UniProtKB-UniRule"/>
</dbReference>
<evidence type="ECO:0000259" key="14">
    <source>
        <dbReference type="Pfam" id="PF22599"/>
    </source>
</evidence>
<dbReference type="NCBIfam" id="TIGR00916">
    <property type="entry name" value="2A0604s01"/>
    <property type="match status" value="1"/>
</dbReference>
<dbReference type="GO" id="GO:0005886">
    <property type="term" value="C:plasma membrane"/>
    <property type="evidence" value="ECO:0007669"/>
    <property type="project" value="UniProtKB-SubCell"/>
</dbReference>
<dbReference type="InterPro" id="IPR048634">
    <property type="entry name" value="SecD_SecF_C"/>
</dbReference>
<accession>A0A4Q6XR85</accession>
<comment type="similarity">
    <text evidence="10">Belongs to the SecD/SecF family. SecF subfamily.</text>
</comment>
<comment type="caution">
    <text evidence="9">Lacks conserved residue(s) required for the propagation of feature annotation.</text>
</comment>
<dbReference type="GO" id="GO:0043952">
    <property type="term" value="P:protein transport by the Sec complex"/>
    <property type="evidence" value="ECO:0007669"/>
    <property type="project" value="UniProtKB-UniRule"/>
</dbReference>
<feature type="transmembrane region" description="Helical" evidence="9">
    <location>
        <begin position="821"/>
        <end position="838"/>
    </location>
</feature>
<protein>
    <recommendedName>
        <fullName evidence="9 10">Multifunctional fusion protein</fullName>
    </recommendedName>
    <domain>
        <recommendedName>
            <fullName evidence="9">Protein translocase subunit SecD</fullName>
        </recommendedName>
    </domain>
    <domain>
        <recommendedName>
            <fullName evidence="10">Protein-export membrane protein SecF</fullName>
        </recommendedName>
    </domain>
</protein>
<dbReference type="FunFam" id="1.20.1640.10:FF:000004">
    <property type="entry name" value="Protein translocase subunit SecD"/>
    <property type="match status" value="1"/>
</dbReference>
<keyword evidence="5 9" id="KW-0653">Protein transport</keyword>
<evidence type="ECO:0000256" key="4">
    <source>
        <dbReference type="ARBA" id="ARBA00022692"/>
    </source>
</evidence>
<dbReference type="OrthoDB" id="9805019at2"/>
<keyword evidence="8 9" id="KW-0472">Membrane</keyword>
<feature type="transmembrane region" description="Helical" evidence="9">
    <location>
        <begin position="697"/>
        <end position="715"/>
    </location>
</feature>
<keyword evidence="16" id="KW-1185">Reference proteome</keyword>
<dbReference type="Pfam" id="PF02355">
    <property type="entry name" value="SecD_SecF_C"/>
    <property type="match status" value="2"/>
</dbReference>
<dbReference type="RefSeq" id="WP_130140484.1">
    <property type="nucleotide sequence ID" value="NZ_SGIT01000001.1"/>
</dbReference>
<keyword evidence="6 9" id="KW-1133">Transmembrane helix</keyword>
<evidence type="ECO:0000256" key="9">
    <source>
        <dbReference type="HAMAP-Rule" id="MF_01463"/>
    </source>
</evidence>
<evidence type="ECO:0000259" key="13">
    <source>
        <dbReference type="Pfam" id="PF21760"/>
    </source>
</evidence>
<evidence type="ECO:0000256" key="10">
    <source>
        <dbReference type="HAMAP-Rule" id="MF_01464"/>
    </source>
</evidence>
<feature type="transmembrane region" description="Helical" evidence="9">
    <location>
        <begin position="957"/>
        <end position="977"/>
    </location>
</feature>
<name>A0A4Q6XR85_9SPHI</name>
<feature type="domain" description="SecDF P1 head subdomain" evidence="14">
    <location>
        <begin position="396"/>
        <end position="493"/>
    </location>
</feature>
<feature type="domain" description="Protein export membrane protein SecD/SecF C-terminal" evidence="12">
    <location>
        <begin position="800"/>
        <end position="985"/>
    </location>
</feature>
<reference evidence="15 16" key="1">
    <citation type="submission" date="2019-02" db="EMBL/GenBank/DDBJ databases">
        <authorList>
            <person name="Li Y."/>
        </authorList>
    </citation>
    <scope>NUCLEOTIDE SEQUENCE [LARGE SCALE GENOMIC DNA]</scope>
    <source>
        <strain evidence="15 16">30C10-4-7</strain>
    </source>
</reference>